<evidence type="ECO:0000313" key="7">
    <source>
        <dbReference type="EMBL" id="MEZ3182079.1"/>
    </source>
</evidence>
<keyword evidence="2" id="KW-1003">Cell membrane</keyword>
<keyword evidence="3 6" id="KW-0812">Transmembrane</keyword>
<dbReference type="InterPro" id="IPR019108">
    <property type="entry name" value="Caa3_assmbl_CtaG-rel"/>
</dbReference>
<comment type="caution">
    <text evidence="7">The sequence shown here is derived from an EMBL/GenBank/DDBJ whole genome shotgun (WGS) entry which is preliminary data.</text>
</comment>
<organism evidence="7 8">
    <name type="scientific">Streptomyces pimonensis</name>
    <dbReference type="NCBI Taxonomy" id="2860288"/>
    <lineage>
        <taxon>Bacteria</taxon>
        <taxon>Bacillati</taxon>
        <taxon>Actinomycetota</taxon>
        <taxon>Actinomycetes</taxon>
        <taxon>Kitasatosporales</taxon>
        <taxon>Streptomycetaceae</taxon>
        <taxon>Streptomyces</taxon>
    </lineage>
</organism>
<evidence type="ECO:0000256" key="5">
    <source>
        <dbReference type="ARBA" id="ARBA00023136"/>
    </source>
</evidence>
<evidence type="ECO:0000313" key="8">
    <source>
        <dbReference type="Proteomes" id="UP001567537"/>
    </source>
</evidence>
<keyword evidence="5 6" id="KW-0472">Membrane</keyword>
<gene>
    <name evidence="7" type="ORF">KYY02_26450</name>
</gene>
<name>A0ABV4J7B1_9ACTN</name>
<reference evidence="7 8" key="1">
    <citation type="journal article" date="2021" name="Res Sq">
        <title>Streptomyces Pimoensis sp. nov., Isolated From the Taklimakan Desert in Xinjiang, China.</title>
        <authorList>
            <person name="Zhang P."/>
            <person name="Luo X."/>
            <person name="Luo X."/>
            <person name="Liu Z."/>
            <person name="Xia Z."/>
            <person name="Wan C."/>
            <person name="zhang L."/>
        </authorList>
    </citation>
    <scope>NUCLEOTIDE SEQUENCE [LARGE SCALE GENOMIC DNA]</scope>
    <source>
        <strain evidence="7 8">TRM75549</strain>
    </source>
</reference>
<feature type="transmembrane region" description="Helical" evidence="6">
    <location>
        <begin position="80"/>
        <end position="107"/>
    </location>
</feature>
<evidence type="ECO:0000256" key="3">
    <source>
        <dbReference type="ARBA" id="ARBA00022692"/>
    </source>
</evidence>
<feature type="transmembrane region" description="Helical" evidence="6">
    <location>
        <begin position="50"/>
        <end position="68"/>
    </location>
</feature>
<comment type="subcellular location">
    <subcellularLocation>
        <location evidence="1">Cell membrane</location>
        <topology evidence="1">Multi-pass membrane protein</topology>
    </subcellularLocation>
</comment>
<protein>
    <submittedName>
        <fullName evidence="7">Cytochrome c oxidase assembly protein</fullName>
    </submittedName>
</protein>
<dbReference type="RefSeq" id="WP_371242344.1">
    <property type="nucleotide sequence ID" value="NZ_JAHWZY010000035.1"/>
</dbReference>
<evidence type="ECO:0000256" key="1">
    <source>
        <dbReference type="ARBA" id="ARBA00004651"/>
    </source>
</evidence>
<keyword evidence="8" id="KW-1185">Reference proteome</keyword>
<feature type="transmembrane region" description="Helical" evidence="6">
    <location>
        <begin position="158"/>
        <end position="179"/>
    </location>
</feature>
<evidence type="ECO:0000256" key="6">
    <source>
        <dbReference type="SAM" id="Phobius"/>
    </source>
</evidence>
<dbReference type="Proteomes" id="UP001567537">
    <property type="component" value="Unassembled WGS sequence"/>
</dbReference>
<feature type="transmembrane region" description="Helical" evidence="6">
    <location>
        <begin position="128"/>
        <end position="146"/>
    </location>
</feature>
<feature type="transmembrane region" description="Helical" evidence="6">
    <location>
        <begin position="18"/>
        <end position="38"/>
    </location>
</feature>
<proteinExistence type="predicted"/>
<sequence length="294" mass="30810">MTTAHAHPGPGGGGGGGLAEPVVAAAALLAAAAYLLAAARLRRRGDAWPWLRDVSFAAGCAALAWAAVGAVPGGPFTAHMIQHVIVGMTAPLLLVLARPLTLVLRALPPGPVRRGLLVVAHARPVRRLVFPPVAALLDLGGLWLLYRSGLFAATHDRPLPHAAVHAHVLIAGVLFTFAVCQLDPVRRRWGLAVRASTLLAAGAAHAVLAKSLYAAPPPGTAFTASDLHTGAQLMYYGGDLIELALAVVLALQWYTTTGRAHARRTTTSAPPPPPPGPVCRCGRWYWGWRSPRTR</sequence>
<evidence type="ECO:0000256" key="4">
    <source>
        <dbReference type="ARBA" id="ARBA00022989"/>
    </source>
</evidence>
<keyword evidence="4 6" id="KW-1133">Transmembrane helix</keyword>
<dbReference type="EMBL" id="JAHWZY010000035">
    <property type="protein sequence ID" value="MEZ3182079.1"/>
    <property type="molecule type" value="Genomic_DNA"/>
</dbReference>
<feature type="transmembrane region" description="Helical" evidence="6">
    <location>
        <begin position="233"/>
        <end position="254"/>
    </location>
</feature>
<dbReference type="Pfam" id="PF09678">
    <property type="entry name" value="Caa3_CtaG"/>
    <property type="match status" value="1"/>
</dbReference>
<accession>A0ABV4J7B1</accession>
<feature type="transmembrane region" description="Helical" evidence="6">
    <location>
        <begin position="191"/>
        <end position="213"/>
    </location>
</feature>
<evidence type="ECO:0000256" key="2">
    <source>
        <dbReference type="ARBA" id="ARBA00022475"/>
    </source>
</evidence>